<gene>
    <name evidence="1" type="ORF">V865_002687</name>
</gene>
<evidence type="ECO:0000313" key="1">
    <source>
        <dbReference type="EMBL" id="WWD04616.1"/>
    </source>
</evidence>
<dbReference type="RefSeq" id="XP_066082583.1">
    <property type="nucleotide sequence ID" value="XM_066226486.1"/>
</dbReference>
<dbReference type="Proteomes" id="UP001358614">
    <property type="component" value="Chromosome 1"/>
</dbReference>
<evidence type="ECO:0008006" key="3">
    <source>
        <dbReference type="Google" id="ProtNLM"/>
    </source>
</evidence>
<dbReference type="AlphaFoldDB" id="A0AAX4KDF1"/>
<keyword evidence="2" id="KW-1185">Reference proteome</keyword>
<dbReference type="GeneID" id="91101491"/>
<dbReference type="KEGG" id="ker:91101491"/>
<reference evidence="1 2" key="1">
    <citation type="submission" date="2024-01" db="EMBL/GenBank/DDBJ databases">
        <title>Comparative genomics of Cryptococcus and Kwoniella reveals pathogenesis evolution and contrasting modes of karyotype evolution via chromosome fusion or intercentromeric recombination.</title>
        <authorList>
            <person name="Coelho M.A."/>
            <person name="David-Palma M."/>
            <person name="Shea T."/>
            <person name="Bowers K."/>
            <person name="McGinley-Smith S."/>
            <person name="Mohammad A.W."/>
            <person name="Gnirke A."/>
            <person name="Yurkov A.M."/>
            <person name="Nowrousian M."/>
            <person name="Sun S."/>
            <person name="Cuomo C.A."/>
            <person name="Heitman J."/>
        </authorList>
    </citation>
    <scope>NUCLEOTIDE SEQUENCE [LARGE SCALE GENOMIC DNA]</scope>
    <source>
        <strain evidence="1 2">PYCC6329</strain>
    </source>
</reference>
<evidence type="ECO:0000313" key="2">
    <source>
        <dbReference type="Proteomes" id="UP001358614"/>
    </source>
</evidence>
<organism evidence="1 2">
    <name type="scientific">Kwoniella europaea PYCC6329</name>
    <dbReference type="NCBI Taxonomy" id="1423913"/>
    <lineage>
        <taxon>Eukaryota</taxon>
        <taxon>Fungi</taxon>
        <taxon>Dikarya</taxon>
        <taxon>Basidiomycota</taxon>
        <taxon>Agaricomycotina</taxon>
        <taxon>Tremellomycetes</taxon>
        <taxon>Tremellales</taxon>
        <taxon>Cryptococcaceae</taxon>
        <taxon>Kwoniella</taxon>
    </lineage>
</organism>
<dbReference type="EMBL" id="CP144089">
    <property type="protein sequence ID" value="WWD04616.1"/>
    <property type="molecule type" value="Genomic_DNA"/>
</dbReference>
<sequence>MASLRALLCLDNRSLDEARGPGVYVLHSPWKVPSSQVRLSFDNNKAVFALEASPQVTPIYIGMTRNFKQRPSQHKTHPVNKRVTAARKSAPFDRWEMLPVAAFPGDNFKSSVVVHWCEQFFLSVFNGTLRHEGGLNVNLIDGLCSVPILTDEEAAYVLKVFDHVFERDPGIILPPRIDVDAWAQLIQIILPGGIDGHPSTIAGLVFGCSRLDIFNLVDPQNLRLHLFKHKKYFYHPNKIARSDTAQIKPYSPSYAAKISLPLSTRFHKNNPFRAFERLLDMVASAVEYLGPISRGESEETKQHVKNTTA</sequence>
<name>A0AAX4KDF1_9TREE</name>
<proteinExistence type="predicted"/>
<protein>
    <recommendedName>
        <fullName evidence="3">GIY-YIG domain-containing protein</fullName>
    </recommendedName>
</protein>
<accession>A0AAX4KDF1</accession>